<feature type="transmembrane region" description="Helical" evidence="2">
    <location>
        <begin position="61"/>
        <end position="83"/>
    </location>
</feature>
<evidence type="ECO:0000256" key="1">
    <source>
        <dbReference type="SAM" id="MobiDB-lite"/>
    </source>
</evidence>
<sequence length="238" mass="26695">MLSLSTLLINSISSLDIMANQTFTSPSSLYFENSTKFEIVSSSKSHESNYYLLHSMEKNSLQIFISILGIIFFSLAIMFYIYYYRKYNRKSSNVNQQRDEMFKYSNVRSMVEKKNFVGQLIYKVKCCILLKTEVAVSEIFPSFLGCINRLDGSDSDSDGDDNVDNVDNGSCSRRGRGGDNGSCPRRGRGGDNGNFFPHRGHGQRILPSSSKFGNKDRPDGDDDDGCDLGGCCKFRGLD</sequence>
<evidence type="ECO:0000256" key="2">
    <source>
        <dbReference type="SAM" id="Phobius"/>
    </source>
</evidence>
<keyword evidence="4" id="KW-1185">Reference proteome</keyword>
<reference evidence="3" key="1">
    <citation type="submission" date="2013-05" db="EMBL/GenBank/DDBJ databases">
        <authorList>
            <person name="Yim A.K.Y."/>
            <person name="Chan T.F."/>
            <person name="Ji K.M."/>
            <person name="Liu X.Y."/>
            <person name="Zhou J.W."/>
            <person name="Li R.Q."/>
            <person name="Yang K.Y."/>
            <person name="Li J."/>
            <person name="Li M."/>
            <person name="Law P.T.W."/>
            <person name="Wu Y.L."/>
            <person name="Cai Z.L."/>
            <person name="Qin H."/>
            <person name="Bao Y."/>
            <person name="Leung R.K.K."/>
            <person name="Ng P.K.S."/>
            <person name="Zou J."/>
            <person name="Zhong X.J."/>
            <person name="Ran P.X."/>
            <person name="Zhong N.S."/>
            <person name="Liu Z.G."/>
            <person name="Tsui S.K.W."/>
        </authorList>
    </citation>
    <scope>NUCLEOTIDE SEQUENCE</scope>
    <source>
        <strain evidence="3">Derf</strain>
        <tissue evidence="3">Whole organism</tissue>
    </source>
</reference>
<dbReference type="AlphaFoldDB" id="A0A922HXL2"/>
<reference evidence="3" key="2">
    <citation type="journal article" date="2022" name="Res Sq">
        <title>Comparative Genomics Reveals Insights into the Divergent Evolution of Astigmatic Mites and Household Pest Adaptations.</title>
        <authorList>
            <person name="Xiong Q."/>
            <person name="Wan A.T.-Y."/>
            <person name="Liu X.-Y."/>
            <person name="Fung C.S.-H."/>
            <person name="Xiao X."/>
            <person name="Malainual N."/>
            <person name="Hou J."/>
            <person name="Wang L."/>
            <person name="Wang M."/>
            <person name="Yang K."/>
            <person name="Cui Y."/>
            <person name="Leung E."/>
            <person name="Nong W."/>
            <person name="Shin S.-K."/>
            <person name="Au S."/>
            <person name="Jeong K.Y."/>
            <person name="Chew F.T."/>
            <person name="Hui J."/>
            <person name="Leung T.F."/>
            <person name="Tungtrongchitr A."/>
            <person name="Zhong N."/>
            <person name="Liu Z."/>
            <person name="Tsui S."/>
        </authorList>
    </citation>
    <scope>NUCLEOTIDE SEQUENCE</scope>
    <source>
        <strain evidence="3">Derf</strain>
        <tissue evidence="3">Whole organism</tissue>
    </source>
</reference>
<evidence type="ECO:0000313" key="4">
    <source>
        <dbReference type="Proteomes" id="UP000790347"/>
    </source>
</evidence>
<feature type="compositionally biased region" description="Acidic residues" evidence="1">
    <location>
        <begin position="154"/>
        <end position="164"/>
    </location>
</feature>
<organism evidence="3 4">
    <name type="scientific">Dermatophagoides farinae</name>
    <name type="common">American house dust mite</name>
    <dbReference type="NCBI Taxonomy" id="6954"/>
    <lineage>
        <taxon>Eukaryota</taxon>
        <taxon>Metazoa</taxon>
        <taxon>Ecdysozoa</taxon>
        <taxon>Arthropoda</taxon>
        <taxon>Chelicerata</taxon>
        <taxon>Arachnida</taxon>
        <taxon>Acari</taxon>
        <taxon>Acariformes</taxon>
        <taxon>Sarcoptiformes</taxon>
        <taxon>Astigmata</taxon>
        <taxon>Psoroptidia</taxon>
        <taxon>Analgoidea</taxon>
        <taxon>Pyroglyphidae</taxon>
        <taxon>Dermatophagoidinae</taxon>
        <taxon>Dermatophagoides</taxon>
    </lineage>
</organism>
<evidence type="ECO:0000313" key="3">
    <source>
        <dbReference type="EMBL" id="KAH9511303.1"/>
    </source>
</evidence>
<gene>
    <name evidence="3" type="ORF">DERF_009772</name>
</gene>
<comment type="caution">
    <text evidence="3">The sequence shown here is derived from an EMBL/GenBank/DDBJ whole genome shotgun (WGS) entry which is preliminary data.</text>
</comment>
<keyword evidence="2" id="KW-1133">Transmembrane helix</keyword>
<keyword evidence="2" id="KW-0472">Membrane</keyword>
<keyword evidence="2" id="KW-0812">Transmembrane</keyword>
<feature type="region of interest" description="Disordered" evidence="1">
    <location>
        <begin position="154"/>
        <end position="226"/>
    </location>
</feature>
<dbReference type="Proteomes" id="UP000790347">
    <property type="component" value="Unassembled WGS sequence"/>
</dbReference>
<proteinExistence type="predicted"/>
<name>A0A922HXL2_DERFA</name>
<protein>
    <submittedName>
        <fullName evidence="3">Uncharacterized protein</fullName>
    </submittedName>
</protein>
<accession>A0A922HXL2</accession>
<dbReference type="EMBL" id="ASGP02000004">
    <property type="protein sequence ID" value="KAH9511303.1"/>
    <property type="molecule type" value="Genomic_DNA"/>
</dbReference>